<evidence type="ECO:0000259" key="7">
    <source>
        <dbReference type="PROSITE" id="PS50110"/>
    </source>
</evidence>
<feature type="domain" description="HTH luxR-type" evidence="6">
    <location>
        <begin position="157"/>
        <end position="222"/>
    </location>
</feature>
<dbReference type="Gene3D" id="3.40.50.2300">
    <property type="match status" value="1"/>
</dbReference>
<dbReference type="STRING" id="187979.ERS852385_00273"/>
<name>A0A173WHY4_9FIRM</name>
<dbReference type="SUPFAM" id="SSF46894">
    <property type="entry name" value="C-terminal effector domain of the bipartite response regulators"/>
    <property type="match status" value="1"/>
</dbReference>
<evidence type="ECO:0000256" key="5">
    <source>
        <dbReference type="PROSITE-ProRule" id="PRU00169"/>
    </source>
</evidence>
<gene>
    <name evidence="8" type="primary">vraR_1</name>
    <name evidence="8" type="ORF">ERS852385_00273</name>
</gene>
<dbReference type="eggNOG" id="COG2197">
    <property type="taxonomic scope" value="Bacteria"/>
</dbReference>
<dbReference type="GO" id="GO:0006355">
    <property type="term" value="P:regulation of DNA-templated transcription"/>
    <property type="evidence" value="ECO:0007669"/>
    <property type="project" value="InterPro"/>
</dbReference>
<dbReference type="SUPFAM" id="SSF52172">
    <property type="entry name" value="CheY-like"/>
    <property type="match status" value="1"/>
</dbReference>
<dbReference type="InterPro" id="IPR011006">
    <property type="entry name" value="CheY-like_superfamily"/>
</dbReference>
<dbReference type="PROSITE" id="PS50043">
    <property type="entry name" value="HTH_LUXR_2"/>
    <property type="match status" value="1"/>
</dbReference>
<feature type="domain" description="Response regulatory" evidence="7">
    <location>
        <begin position="6"/>
        <end position="125"/>
    </location>
</feature>
<dbReference type="InterPro" id="IPR039420">
    <property type="entry name" value="WalR-like"/>
</dbReference>
<dbReference type="InterPro" id="IPR001789">
    <property type="entry name" value="Sig_transdc_resp-reg_receiver"/>
</dbReference>
<dbReference type="EMBL" id="CYYU01000001">
    <property type="protein sequence ID" value="CUN39149.1"/>
    <property type="molecule type" value="Genomic_DNA"/>
</dbReference>
<sequence>MMDKIKIMIADDQELIRDSLSIVLGANADMEVTGLAGNGRELIELIEKGRKALPDVVLMDVRMPELDGVEATHAVKERWPQVRIIILTTFDDDEYVFNALKYGASGYLLKGVSVPELSAAIRTVAQGGAMINPGIVTKVVKFFNQMAQSSLTTSPEETMDAAVLGHTERNIALLVGRGLSNKEIAAKLSLSDGTIRNGLSSALSKLNLRDRTQLAIWAVQTGLANEEVHP</sequence>
<dbReference type="InterPro" id="IPR016032">
    <property type="entry name" value="Sig_transdc_resp-reg_C-effctor"/>
</dbReference>
<protein>
    <submittedName>
        <fullName evidence="8">Response regulator protein vraR</fullName>
    </submittedName>
</protein>
<evidence type="ECO:0000256" key="4">
    <source>
        <dbReference type="ARBA" id="ARBA00023163"/>
    </source>
</evidence>
<dbReference type="PROSITE" id="PS00622">
    <property type="entry name" value="HTH_LUXR_1"/>
    <property type="match status" value="1"/>
</dbReference>
<dbReference type="AlphaFoldDB" id="A0A173WHY4"/>
<reference evidence="8 9" key="1">
    <citation type="submission" date="2015-09" db="EMBL/GenBank/DDBJ databases">
        <authorList>
            <consortium name="Pathogen Informatics"/>
        </authorList>
    </citation>
    <scope>NUCLEOTIDE SEQUENCE [LARGE SCALE GENOMIC DNA]</scope>
    <source>
        <strain evidence="8 9">2789STDY5608828</strain>
    </source>
</reference>
<evidence type="ECO:0000313" key="8">
    <source>
        <dbReference type="EMBL" id="CUN39149.1"/>
    </source>
</evidence>
<dbReference type="Pfam" id="PF00072">
    <property type="entry name" value="Response_reg"/>
    <property type="match status" value="1"/>
</dbReference>
<keyword evidence="2" id="KW-0805">Transcription regulation</keyword>
<feature type="modified residue" description="4-aspartylphosphate" evidence="5">
    <location>
        <position position="60"/>
    </location>
</feature>
<keyword evidence="3" id="KW-0238">DNA-binding</keyword>
<proteinExistence type="predicted"/>
<dbReference type="GO" id="GO:0003677">
    <property type="term" value="F:DNA binding"/>
    <property type="evidence" value="ECO:0007669"/>
    <property type="project" value="UniProtKB-KW"/>
</dbReference>
<organism evidence="8 9">
    <name type="scientific">Mitsuokella jalaludinii</name>
    <dbReference type="NCBI Taxonomy" id="187979"/>
    <lineage>
        <taxon>Bacteria</taxon>
        <taxon>Bacillati</taxon>
        <taxon>Bacillota</taxon>
        <taxon>Negativicutes</taxon>
        <taxon>Selenomonadales</taxon>
        <taxon>Selenomonadaceae</taxon>
        <taxon>Mitsuokella</taxon>
    </lineage>
</organism>
<dbReference type="GO" id="GO:0000160">
    <property type="term" value="P:phosphorelay signal transduction system"/>
    <property type="evidence" value="ECO:0007669"/>
    <property type="project" value="InterPro"/>
</dbReference>
<dbReference type="PANTHER" id="PTHR43214:SF43">
    <property type="entry name" value="TWO-COMPONENT RESPONSE REGULATOR"/>
    <property type="match status" value="1"/>
</dbReference>
<dbReference type="PRINTS" id="PR00038">
    <property type="entry name" value="HTHLUXR"/>
</dbReference>
<dbReference type="CDD" id="cd06170">
    <property type="entry name" value="LuxR_C_like"/>
    <property type="match status" value="1"/>
</dbReference>
<dbReference type="PROSITE" id="PS50110">
    <property type="entry name" value="RESPONSE_REGULATORY"/>
    <property type="match status" value="1"/>
</dbReference>
<dbReference type="Pfam" id="PF00196">
    <property type="entry name" value="GerE"/>
    <property type="match status" value="1"/>
</dbReference>
<dbReference type="InterPro" id="IPR000792">
    <property type="entry name" value="Tscrpt_reg_LuxR_C"/>
</dbReference>
<evidence type="ECO:0000256" key="3">
    <source>
        <dbReference type="ARBA" id="ARBA00023125"/>
    </source>
</evidence>
<dbReference type="Proteomes" id="UP000095546">
    <property type="component" value="Unassembled WGS sequence"/>
</dbReference>
<dbReference type="PANTHER" id="PTHR43214">
    <property type="entry name" value="TWO-COMPONENT RESPONSE REGULATOR"/>
    <property type="match status" value="1"/>
</dbReference>
<evidence type="ECO:0000256" key="1">
    <source>
        <dbReference type="ARBA" id="ARBA00022553"/>
    </source>
</evidence>
<keyword evidence="9" id="KW-1185">Reference proteome</keyword>
<keyword evidence="1 5" id="KW-0597">Phosphoprotein</keyword>
<accession>A0A173WHY4</accession>
<dbReference type="SMART" id="SM00421">
    <property type="entry name" value="HTH_LUXR"/>
    <property type="match status" value="1"/>
</dbReference>
<dbReference type="CDD" id="cd17535">
    <property type="entry name" value="REC_NarL-like"/>
    <property type="match status" value="1"/>
</dbReference>
<dbReference type="GeneID" id="83709624"/>
<keyword evidence="4" id="KW-0804">Transcription</keyword>
<evidence type="ECO:0000313" key="9">
    <source>
        <dbReference type="Proteomes" id="UP000095546"/>
    </source>
</evidence>
<dbReference type="InterPro" id="IPR058245">
    <property type="entry name" value="NreC/VraR/RcsB-like_REC"/>
</dbReference>
<dbReference type="SMART" id="SM00448">
    <property type="entry name" value="REC"/>
    <property type="match status" value="1"/>
</dbReference>
<evidence type="ECO:0000256" key="2">
    <source>
        <dbReference type="ARBA" id="ARBA00023015"/>
    </source>
</evidence>
<evidence type="ECO:0000259" key="6">
    <source>
        <dbReference type="PROSITE" id="PS50043"/>
    </source>
</evidence>
<dbReference type="RefSeq" id="WP_211248158.1">
    <property type="nucleotide sequence ID" value="NZ_CABIWZ010000001.1"/>
</dbReference>